<feature type="region of interest" description="Disordered" evidence="7">
    <location>
        <begin position="507"/>
        <end position="591"/>
    </location>
</feature>
<dbReference type="InterPro" id="IPR048292">
    <property type="entry name" value="SDA1_C"/>
</dbReference>
<evidence type="ECO:0000256" key="2">
    <source>
        <dbReference type="ARBA" id="ARBA00022448"/>
    </source>
</evidence>
<organism evidence="11 12">
    <name type="scientific">Seiridium unicorne</name>
    <dbReference type="NCBI Taxonomy" id="138068"/>
    <lineage>
        <taxon>Eukaryota</taxon>
        <taxon>Fungi</taxon>
        <taxon>Dikarya</taxon>
        <taxon>Ascomycota</taxon>
        <taxon>Pezizomycotina</taxon>
        <taxon>Sordariomycetes</taxon>
        <taxon>Xylariomycetidae</taxon>
        <taxon>Amphisphaeriales</taxon>
        <taxon>Sporocadaceae</taxon>
        <taxon>Seiridium</taxon>
    </lineage>
</organism>
<evidence type="ECO:0000256" key="6">
    <source>
        <dbReference type="RuleBase" id="RU365057"/>
    </source>
</evidence>
<feature type="region of interest" description="Disordered" evidence="7">
    <location>
        <begin position="617"/>
        <end position="741"/>
    </location>
</feature>
<evidence type="ECO:0000259" key="10">
    <source>
        <dbReference type="Pfam" id="PF21638"/>
    </source>
</evidence>
<gene>
    <name evidence="11" type="ORF">SUNI508_05948</name>
</gene>
<comment type="caution">
    <text evidence="11">The sequence shown here is derived from an EMBL/GenBank/DDBJ whole genome shotgun (WGS) entry which is preliminary data.</text>
</comment>
<feature type="compositionally biased region" description="Basic and acidic residues" evidence="7">
    <location>
        <begin position="682"/>
        <end position="693"/>
    </location>
</feature>
<dbReference type="PANTHER" id="PTHR12730">
    <property type="entry name" value="HSDA/SDA1-RELATED"/>
    <property type="match status" value="1"/>
</dbReference>
<dbReference type="SUPFAM" id="SSF48371">
    <property type="entry name" value="ARM repeat"/>
    <property type="match status" value="1"/>
</dbReference>
<feature type="compositionally biased region" description="Basic and acidic residues" evidence="7">
    <location>
        <begin position="626"/>
        <end position="636"/>
    </location>
</feature>
<evidence type="ECO:0000313" key="12">
    <source>
        <dbReference type="Proteomes" id="UP001408356"/>
    </source>
</evidence>
<comment type="similarity">
    <text evidence="1 6">Belongs to the SDA1 family.</text>
</comment>
<name>A0ABR2V2E0_9PEZI</name>
<dbReference type="Pfam" id="PF05285">
    <property type="entry name" value="SDA1_dom"/>
    <property type="match status" value="1"/>
</dbReference>
<protein>
    <recommendedName>
        <fullName evidence="6">Protein SDA1</fullName>
    </recommendedName>
</protein>
<feature type="domain" description="SDA1 C-terminal" evidence="10">
    <location>
        <begin position="687"/>
        <end position="730"/>
    </location>
</feature>
<keyword evidence="3 6" id="KW-0690">Ribosome biogenesis</keyword>
<feature type="compositionally biased region" description="Acidic residues" evidence="7">
    <location>
        <begin position="518"/>
        <end position="536"/>
    </location>
</feature>
<evidence type="ECO:0000256" key="5">
    <source>
        <dbReference type="ARBA" id="ARBA00023242"/>
    </source>
</evidence>
<evidence type="ECO:0000256" key="3">
    <source>
        <dbReference type="ARBA" id="ARBA00022517"/>
    </source>
</evidence>
<feature type="compositionally biased region" description="Basic and acidic residues" evidence="7">
    <location>
        <begin position="560"/>
        <end position="570"/>
    </location>
</feature>
<evidence type="ECO:0000256" key="4">
    <source>
        <dbReference type="ARBA" id="ARBA00022927"/>
    </source>
</evidence>
<proteinExistence type="inferred from homology"/>
<comment type="subcellular location">
    <subcellularLocation>
        <location evidence="6">Nucleus</location>
        <location evidence="6">Nucleolus</location>
    </subcellularLocation>
</comment>
<dbReference type="EMBL" id="JARVKF010000201">
    <property type="protein sequence ID" value="KAK9421100.1"/>
    <property type="molecule type" value="Genomic_DNA"/>
</dbReference>
<dbReference type="InterPro" id="IPR012977">
    <property type="entry name" value="SDA1_N"/>
</dbReference>
<dbReference type="PANTHER" id="PTHR12730:SF0">
    <property type="entry name" value="PROTEIN SDA1 HOMOLOG"/>
    <property type="match status" value="1"/>
</dbReference>
<reference evidence="11 12" key="1">
    <citation type="journal article" date="2024" name="J. Plant Pathol.">
        <title>Sequence and assembly of the genome of Seiridium unicorne, isolate CBS 538.82, causal agent of cypress canker disease.</title>
        <authorList>
            <person name="Scali E."/>
            <person name="Rocca G.D."/>
            <person name="Danti R."/>
            <person name="Garbelotto M."/>
            <person name="Barberini S."/>
            <person name="Baroncelli R."/>
            <person name="Emiliani G."/>
        </authorList>
    </citation>
    <scope>NUCLEOTIDE SEQUENCE [LARGE SCALE GENOMIC DNA]</scope>
    <source>
        <strain evidence="11 12">BM-138-508</strain>
    </source>
</reference>
<keyword evidence="2 6" id="KW-0813">Transport</keyword>
<dbReference type="Proteomes" id="UP001408356">
    <property type="component" value="Unassembled WGS sequence"/>
</dbReference>
<comment type="function">
    <text evidence="6">Required for 60S pre-ribosomal subunits export to the cytoplasm.</text>
</comment>
<evidence type="ECO:0000313" key="11">
    <source>
        <dbReference type="EMBL" id="KAK9421100.1"/>
    </source>
</evidence>
<feature type="domain" description="SDA1 middle" evidence="8">
    <location>
        <begin position="543"/>
        <end position="664"/>
    </location>
</feature>
<evidence type="ECO:0000259" key="9">
    <source>
        <dbReference type="Pfam" id="PF08158"/>
    </source>
</evidence>
<feature type="compositionally biased region" description="Basic and acidic residues" evidence="7">
    <location>
        <begin position="652"/>
        <end position="673"/>
    </location>
</feature>
<keyword evidence="4 6" id="KW-0653">Protein transport</keyword>
<feature type="compositionally biased region" description="Basic residues" evidence="7">
    <location>
        <begin position="731"/>
        <end position="741"/>
    </location>
</feature>
<keyword evidence="12" id="KW-1185">Reference proteome</keyword>
<dbReference type="Pfam" id="PF08158">
    <property type="entry name" value="SDA1_HEAT"/>
    <property type="match status" value="1"/>
</dbReference>
<evidence type="ECO:0000259" key="8">
    <source>
        <dbReference type="Pfam" id="PF05285"/>
    </source>
</evidence>
<accession>A0ABR2V2E0</accession>
<keyword evidence="5 6" id="KW-0539">Nucleus</keyword>
<evidence type="ECO:0000256" key="1">
    <source>
        <dbReference type="ARBA" id="ARBA00005783"/>
    </source>
</evidence>
<dbReference type="InterPro" id="IPR016024">
    <property type="entry name" value="ARM-type_fold"/>
</dbReference>
<dbReference type="InterPro" id="IPR007949">
    <property type="entry name" value="SDA1_MD"/>
</dbReference>
<dbReference type="Pfam" id="PF21638">
    <property type="entry name" value="SDA1_C"/>
    <property type="match status" value="1"/>
</dbReference>
<feature type="domain" description="SDA1 N-terminal" evidence="9">
    <location>
        <begin position="70"/>
        <end position="437"/>
    </location>
</feature>
<dbReference type="InterPro" id="IPR027312">
    <property type="entry name" value="Sda1"/>
</dbReference>
<sequence>MGKRKVAALEKVEADLAGLQFKIRRDPIAYEQDFLAHFQQYGSSLDKFMAAPLSNDSGALISFREQIDLIAHVANLYPEHTAGFPDELKEILTRHHAILEPELREKVVSSLVLLRRKEVIDSGYLLTTLFPILTSTPSKTLRSLLFTKIVSELRSSNTKSVNHKLNRTMQTVLYNLVTSDRDSPKALWAVKLTRELWKRQVWTDAKPVDVMREACLSSNEKVVVSAVRFFLGGDKEREELEDDDSEDENVDIRKVKHQIGINKKTKKKAKALEKAVDKVKRQEKKKNAPHPLNFSALHLLHDPQGFAEILFHKHLQSSKARLSLDSKLQILQLVTRLVGLHKLTVIELYSWFIKYLTPKQQSATSFLASLAQATHDHIPPDVLEPLLDKIANEFVSEAAAAEVCAAGVNAIREICARQPLAMGDTLLQDLVQYRKSKDKGVAMAARGLLSLYREKGAELLARKDRGKDATMGLKSGDQKQRKFGEEQIGEIEGLELLEKWKAEERKRKRAEKGLPEIADGEEQEDEQEEEEGDEWEVASMESSDSGEWIRVSDSEDEEEPIPKKQRRDDDTPGEDDDKEDDEEEEIKTLSKLATTQILTPADLAKLKELRMEASIDQAMGNRKRKQQEAQQRHIDEGLTAEQIEAPAKLRKTTKEERVAMAKEGKGEREEHKSTQAIRKAKKEAEGKSTTNKEKARKKNFLMTLGKAKNKNRRSLVQTRNILKAHVERTKSGGRRRNGVGK</sequence>
<evidence type="ECO:0000256" key="7">
    <source>
        <dbReference type="SAM" id="MobiDB-lite"/>
    </source>
</evidence>
<feature type="compositionally biased region" description="Acidic residues" evidence="7">
    <location>
        <begin position="571"/>
        <end position="585"/>
    </location>
</feature>